<keyword evidence="2" id="KW-0175">Coiled coil</keyword>
<evidence type="ECO:0000313" key="4">
    <source>
        <dbReference type="EMBL" id="ASR51853.1"/>
    </source>
</evidence>
<reference evidence="4 5" key="1">
    <citation type="submission" date="2017-03" db="EMBL/GenBank/DDBJ databases">
        <title>Complete genome sequence of Blastomonas fulva degrading microcsystin LR.</title>
        <authorList>
            <person name="Lee H.-g."/>
            <person name="Jin L."/>
            <person name="oh H.-M."/>
        </authorList>
    </citation>
    <scope>NUCLEOTIDE SEQUENCE [LARGE SCALE GENOMIC DNA]</scope>
    <source>
        <strain evidence="4 5">T2</strain>
    </source>
</reference>
<sequence length="226" mass="23599">MSNTAIDCVPYISKASVISVRRWLMIGSVVLASGQLAGCGSSQPEPAPLRTALTATVQQASSSDTQITGIVRSLGSYDIAPENPGRLVRLRANIGDRVAQGQILAEFDAEPFRLQASQSRAQMQAANVDLDAARREAKRLEGLVEAGAAARQDLDAARTNVSRAEAQQRATSDQAALNARALAKTQLRAPVAGVITARQGELGAILPAGAPVFSLEGAGEREIVAS</sequence>
<dbReference type="PANTHER" id="PTHR30469:SF15">
    <property type="entry name" value="HLYD FAMILY OF SECRETION PROTEINS"/>
    <property type="match status" value="1"/>
</dbReference>
<dbReference type="Pfam" id="PF25917">
    <property type="entry name" value="BSH_RND"/>
    <property type="match status" value="1"/>
</dbReference>
<dbReference type="SUPFAM" id="SSF111369">
    <property type="entry name" value="HlyD-like secretion proteins"/>
    <property type="match status" value="1"/>
</dbReference>
<evidence type="ECO:0000259" key="3">
    <source>
        <dbReference type="Pfam" id="PF25917"/>
    </source>
</evidence>
<feature type="coiled-coil region" evidence="2">
    <location>
        <begin position="116"/>
        <end position="167"/>
    </location>
</feature>
<dbReference type="Proteomes" id="UP000258016">
    <property type="component" value="Chromosome"/>
</dbReference>
<dbReference type="EMBL" id="CP020083">
    <property type="protein sequence ID" value="ASR51853.1"/>
    <property type="molecule type" value="Genomic_DNA"/>
</dbReference>
<keyword evidence="5" id="KW-1185">Reference proteome</keyword>
<dbReference type="RefSeq" id="WP_117352366.1">
    <property type="nucleotide sequence ID" value="NZ_CP020083.1"/>
</dbReference>
<dbReference type="InterPro" id="IPR006143">
    <property type="entry name" value="RND_pump_MFP"/>
</dbReference>
<dbReference type="Gene3D" id="2.40.50.100">
    <property type="match status" value="1"/>
</dbReference>
<evidence type="ECO:0000256" key="2">
    <source>
        <dbReference type="SAM" id="Coils"/>
    </source>
</evidence>
<dbReference type="NCBIfam" id="TIGR01730">
    <property type="entry name" value="RND_mfp"/>
    <property type="match status" value="1"/>
</dbReference>
<evidence type="ECO:0000313" key="5">
    <source>
        <dbReference type="Proteomes" id="UP000258016"/>
    </source>
</evidence>
<feature type="domain" description="Multidrug resistance protein MdtA-like barrel-sandwich hybrid" evidence="3">
    <location>
        <begin position="78"/>
        <end position="211"/>
    </location>
</feature>
<organism evidence="4 5">
    <name type="scientific">Blastomonas fulva</name>
    <dbReference type="NCBI Taxonomy" id="1550728"/>
    <lineage>
        <taxon>Bacteria</taxon>
        <taxon>Pseudomonadati</taxon>
        <taxon>Pseudomonadota</taxon>
        <taxon>Alphaproteobacteria</taxon>
        <taxon>Sphingomonadales</taxon>
        <taxon>Sphingomonadaceae</taxon>
        <taxon>Blastomonas</taxon>
    </lineage>
</organism>
<evidence type="ECO:0000256" key="1">
    <source>
        <dbReference type="ARBA" id="ARBA00009477"/>
    </source>
</evidence>
<protein>
    <recommendedName>
        <fullName evidence="3">Multidrug resistance protein MdtA-like barrel-sandwich hybrid domain-containing protein</fullName>
    </recommendedName>
</protein>
<gene>
    <name evidence="4" type="ORF">B5J99_10580</name>
</gene>
<dbReference type="InterPro" id="IPR058625">
    <property type="entry name" value="MdtA-like_BSH"/>
</dbReference>
<dbReference type="PANTHER" id="PTHR30469">
    <property type="entry name" value="MULTIDRUG RESISTANCE PROTEIN MDTA"/>
    <property type="match status" value="1"/>
</dbReference>
<name>A0ABN5B5P1_9SPHN</name>
<accession>A0ABN5B5P1</accession>
<dbReference type="Gene3D" id="1.10.287.470">
    <property type="entry name" value="Helix hairpin bin"/>
    <property type="match status" value="1"/>
</dbReference>
<comment type="similarity">
    <text evidence="1">Belongs to the membrane fusion protein (MFP) (TC 8.A.1) family.</text>
</comment>
<proteinExistence type="inferred from homology"/>
<dbReference type="GeneID" id="303486015"/>